<dbReference type="InterPro" id="IPR006119">
    <property type="entry name" value="Resolv_N"/>
</dbReference>
<feature type="domain" description="Resolvase/invertase-type recombinase catalytic" evidence="1">
    <location>
        <begin position="1"/>
        <end position="54"/>
    </location>
</feature>
<dbReference type="Pfam" id="PF00239">
    <property type="entry name" value="Resolvase"/>
    <property type="match status" value="1"/>
</dbReference>
<evidence type="ECO:0000313" key="2">
    <source>
        <dbReference type="EMBL" id="PZN70612.1"/>
    </source>
</evidence>
<gene>
    <name evidence="2" type="ORF">DM484_28125</name>
</gene>
<accession>A0A2W4QEH0</accession>
<dbReference type="InterPro" id="IPR036162">
    <property type="entry name" value="Resolvase-like_N_sf"/>
</dbReference>
<sequence>MVIEATGKGGTSTRGREDATGKAMFQMLGVFSEFERAMIRERVNAGLARTKANDKTLSRPKSKVSEEKAIQATLAGGIGIILKTAKKHSVGTSFV</sequence>
<dbReference type="PROSITE" id="PS51736">
    <property type="entry name" value="RECOMBINASES_3"/>
    <property type="match status" value="1"/>
</dbReference>
<proteinExistence type="predicted"/>
<dbReference type="Proteomes" id="UP000249396">
    <property type="component" value="Unassembled WGS sequence"/>
</dbReference>
<dbReference type="GO" id="GO:0003677">
    <property type="term" value="F:DNA binding"/>
    <property type="evidence" value="ECO:0007669"/>
    <property type="project" value="InterPro"/>
</dbReference>
<comment type="caution">
    <text evidence="2">The sequence shown here is derived from an EMBL/GenBank/DDBJ whole genome shotgun (WGS) entry which is preliminary data.</text>
</comment>
<dbReference type="AlphaFoldDB" id="A0A2W4QEH0"/>
<name>A0A2W4QEH0_9GAMM</name>
<organism evidence="2 3">
    <name type="scientific">Candidatus Methylumidiphilus alinenensis</name>
    <dbReference type="NCBI Taxonomy" id="2202197"/>
    <lineage>
        <taxon>Bacteria</taxon>
        <taxon>Pseudomonadati</taxon>
        <taxon>Pseudomonadota</taxon>
        <taxon>Gammaproteobacteria</taxon>
        <taxon>Methylococcales</taxon>
        <taxon>Candidatus Methylumidiphilus</taxon>
    </lineage>
</organism>
<protein>
    <recommendedName>
        <fullName evidence="1">Resolvase/invertase-type recombinase catalytic domain-containing protein</fullName>
    </recommendedName>
</protein>
<evidence type="ECO:0000259" key="1">
    <source>
        <dbReference type="PROSITE" id="PS51736"/>
    </source>
</evidence>
<dbReference type="GO" id="GO:0000150">
    <property type="term" value="F:DNA strand exchange activity"/>
    <property type="evidence" value="ECO:0007669"/>
    <property type="project" value="InterPro"/>
</dbReference>
<dbReference type="Gene3D" id="3.40.50.1390">
    <property type="entry name" value="Resolvase, N-terminal catalytic domain"/>
    <property type="match status" value="1"/>
</dbReference>
<dbReference type="SUPFAM" id="SSF53041">
    <property type="entry name" value="Resolvase-like"/>
    <property type="match status" value="1"/>
</dbReference>
<dbReference type="EMBL" id="QJPH01000548">
    <property type="protein sequence ID" value="PZN70612.1"/>
    <property type="molecule type" value="Genomic_DNA"/>
</dbReference>
<reference evidence="2 3" key="1">
    <citation type="journal article" date="2018" name="Aquat. Microb. Ecol.">
        <title>Gammaproteobacterial methanotrophs dominate.</title>
        <authorList>
            <person name="Rissanen A.J."/>
            <person name="Saarenheimo J."/>
            <person name="Tiirola M."/>
            <person name="Peura S."/>
            <person name="Aalto S.L."/>
            <person name="Karvinen A."/>
            <person name="Nykanen H."/>
        </authorList>
    </citation>
    <scope>NUCLEOTIDE SEQUENCE [LARGE SCALE GENOMIC DNA]</scope>
    <source>
        <strain evidence="2">AMbin10</strain>
    </source>
</reference>
<evidence type="ECO:0000313" key="3">
    <source>
        <dbReference type="Proteomes" id="UP000249396"/>
    </source>
</evidence>